<protein>
    <recommendedName>
        <fullName evidence="3">Lipoprotein</fullName>
    </recommendedName>
</protein>
<evidence type="ECO:0000313" key="2">
    <source>
        <dbReference type="Proteomes" id="UP001239909"/>
    </source>
</evidence>
<organism evidence="1 2">
    <name type="scientific">Paralimibaculum aggregatum</name>
    <dbReference type="NCBI Taxonomy" id="3036245"/>
    <lineage>
        <taxon>Bacteria</taxon>
        <taxon>Pseudomonadati</taxon>
        <taxon>Pseudomonadota</taxon>
        <taxon>Alphaproteobacteria</taxon>
        <taxon>Rhodobacterales</taxon>
        <taxon>Paracoccaceae</taxon>
        <taxon>Paralimibaculum</taxon>
    </lineage>
</organism>
<dbReference type="Proteomes" id="UP001239909">
    <property type="component" value="Unassembled WGS sequence"/>
</dbReference>
<gene>
    <name evidence="1" type="ORF">LNKW23_16990</name>
</gene>
<comment type="caution">
    <text evidence="1">The sequence shown here is derived from an EMBL/GenBank/DDBJ whole genome shotgun (WGS) entry which is preliminary data.</text>
</comment>
<keyword evidence="2" id="KW-1185">Reference proteome</keyword>
<dbReference type="PROSITE" id="PS51257">
    <property type="entry name" value="PROKAR_LIPOPROTEIN"/>
    <property type="match status" value="1"/>
</dbReference>
<dbReference type="EMBL" id="BSYI01000011">
    <property type="protein sequence ID" value="GMG82486.1"/>
    <property type="molecule type" value="Genomic_DNA"/>
</dbReference>
<evidence type="ECO:0008006" key="3">
    <source>
        <dbReference type="Google" id="ProtNLM"/>
    </source>
</evidence>
<sequence length="168" mass="18068">MIVTGRTHAAARQPRGMTVLAGLLALGLAACTDPDFYDTGVPVTSGTKAEEEVPLGALTAAEVRLYLRDSTLIHRTDDETWSIYVSEDGSLRGIVETNAAESASTQASGSWEVTEDGLFCRQWSGRWDPDDTGCASITRTGEVYAFTPVEPGGRAYRRLRKPGNTKGL</sequence>
<evidence type="ECO:0000313" key="1">
    <source>
        <dbReference type="EMBL" id="GMG82486.1"/>
    </source>
</evidence>
<proteinExistence type="predicted"/>
<accession>A0ABQ6LGR9</accession>
<name>A0ABQ6LGR9_9RHOB</name>
<reference evidence="1 2" key="1">
    <citation type="submission" date="2023-04" db="EMBL/GenBank/DDBJ databases">
        <title>Marinoamorphus aggregata gen. nov., sp. Nov., isolate from tissue of brittle star Ophioplocus japonicus.</title>
        <authorList>
            <person name="Kawano K."/>
            <person name="Sawayama S."/>
            <person name="Nakagawa S."/>
        </authorList>
    </citation>
    <scope>NUCLEOTIDE SEQUENCE [LARGE SCALE GENOMIC DNA]</scope>
    <source>
        <strain evidence="1 2">NKW23</strain>
    </source>
</reference>